<dbReference type="AlphaFoldDB" id="A0A919AFA9"/>
<reference evidence="1" key="2">
    <citation type="submission" date="2020-09" db="EMBL/GenBank/DDBJ databases">
        <authorList>
            <person name="Sun Q."/>
            <person name="Ohkuma M."/>
        </authorList>
    </citation>
    <scope>NUCLEOTIDE SEQUENCE</scope>
    <source>
        <strain evidence="1">JCM 4477</strain>
    </source>
</reference>
<dbReference type="EMBL" id="BNBI01000005">
    <property type="protein sequence ID" value="GHE99569.1"/>
    <property type="molecule type" value="Genomic_DNA"/>
</dbReference>
<organism evidence="1 2">
    <name type="scientific">Streptomyces fumanus</name>
    <dbReference type="NCBI Taxonomy" id="67302"/>
    <lineage>
        <taxon>Bacteria</taxon>
        <taxon>Bacillati</taxon>
        <taxon>Actinomycetota</taxon>
        <taxon>Actinomycetes</taxon>
        <taxon>Kitasatosporales</taxon>
        <taxon>Streptomycetaceae</taxon>
        <taxon>Streptomyces</taxon>
    </lineage>
</organism>
<evidence type="ECO:0000313" key="2">
    <source>
        <dbReference type="Proteomes" id="UP000630718"/>
    </source>
</evidence>
<sequence length="61" mass="6283">MGVSLLFGRRRFIDLPLAVGNQNAKALAVAGDSPLSGLPEVVPQMPAVGDLRRLGCPGRGA</sequence>
<proteinExistence type="predicted"/>
<gene>
    <name evidence="1" type="ORF">GCM10018772_24960</name>
</gene>
<name>A0A919AFA9_9ACTN</name>
<comment type="caution">
    <text evidence="1">The sequence shown here is derived from an EMBL/GenBank/DDBJ whole genome shotgun (WGS) entry which is preliminary data.</text>
</comment>
<accession>A0A919AFA9</accession>
<keyword evidence="2" id="KW-1185">Reference proteome</keyword>
<protein>
    <submittedName>
        <fullName evidence="1">Uncharacterized protein</fullName>
    </submittedName>
</protein>
<dbReference type="Proteomes" id="UP000630718">
    <property type="component" value="Unassembled WGS sequence"/>
</dbReference>
<reference evidence="1" key="1">
    <citation type="journal article" date="2014" name="Int. J. Syst. Evol. Microbiol.">
        <title>Complete genome sequence of Corynebacterium casei LMG S-19264T (=DSM 44701T), isolated from a smear-ripened cheese.</title>
        <authorList>
            <consortium name="US DOE Joint Genome Institute (JGI-PGF)"/>
            <person name="Walter F."/>
            <person name="Albersmeier A."/>
            <person name="Kalinowski J."/>
            <person name="Ruckert C."/>
        </authorList>
    </citation>
    <scope>NUCLEOTIDE SEQUENCE</scope>
    <source>
        <strain evidence="1">JCM 4477</strain>
    </source>
</reference>
<evidence type="ECO:0000313" key="1">
    <source>
        <dbReference type="EMBL" id="GHE99569.1"/>
    </source>
</evidence>